<accession>A0ACC1P5X7</accession>
<comment type="caution">
    <text evidence="1">The sequence shown here is derived from an EMBL/GenBank/DDBJ whole genome shotgun (WGS) entry which is preliminary data.</text>
</comment>
<dbReference type="EMBL" id="JANSHE010003248">
    <property type="protein sequence ID" value="KAJ2986901.1"/>
    <property type="molecule type" value="Genomic_DNA"/>
</dbReference>
<sequence length="103" mass="11577">MFSTSFSRLFTLCSALASLSVGFAAPHARRAQIPSGPKFVIYTDAAIDSTTVLPPLEQIAGFNVVWCDARLSAAGWYERRGMQRFGEMFFKGEIEYVRMMREL</sequence>
<name>A0ACC1P5X7_9APHY</name>
<evidence type="ECO:0000313" key="1">
    <source>
        <dbReference type="EMBL" id="KAJ2986901.1"/>
    </source>
</evidence>
<reference evidence="1" key="1">
    <citation type="submission" date="2022-08" db="EMBL/GenBank/DDBJ databases">
        <title>Genome Sequence of Pycnoporus sanguineus.</title>
        <authorList>
            <person name="Buettner E."/>
        </authorList>
    </citation>
    <scope>NUCLEOTIDE SEQUENCE</scope>
    <source>
        <strain evidence="1">CG-C14</strain>
    </source>
</reference>
<dbReference type="Proteomes" id="UP001144978">
    <property type="component" value="Unassembled WGS sequence"/>
</dbReference>
<proteinExistence type="predicted"/>
<keyword evidence="2" id="KW-1185">Reference proteome</keyword>
<gene>
    <name evidence="1" type="ORF">NUW54_g9586</name>
</gene>
<protein>
    <submittedName>
        <fullName evidence="1">Uncharacterized protein</fullName>
    </submittedName>
</protein>
<organism evidence="1 2">
    <name type="scientific">Trametes sanguinea</name>
    <dbReference type="NCBI Taxonomy" id="158606"/>
    <lineage>
        <taxon>Eukaryota</taxon>
        <taxon>Fungi</taxon>
        <taxon>Dikarya</taxon>
        <taxon>Basidiomycota</taxon>
        <taxon>Agaricomycotina</taxon>
        <taxon>Agaricomycetes</taxon>
        <taxon>Polyporales</taxon>
        <taxon>Polyporaceae</taxon>
        <taxon>Trametes</taxon>
    </lineage>
</organism>
<evidence type="ECO:0000313" key="2">
    <source>
        <dbReference type="Proteomes" id="UP001144978"/>
    </source>
</evidence>